<proteinExistence type="predicted"/>
<dbReference type="EMBL" id="SRLO01000007">
    <property type="protein sequence ID" value="TNN88008.1"/>
    <property type="molecule type" value="Genomic_DNA"/>
</dbReference>
<feature type="compositionally biased region" description="Basic and acidic residues" evidence="1">
    <location>
        <begin position="34"/>
        <end position="76"/>
    </location>
</feature>
<evidence type="ECO:0000313" key="3">
    <source>
        <dbReference type="Proteomes" id="UP000314294"/>
    </source>
</evidence>
<name>A0A4Z2JEC6_9TELE</name>
<evidence type="ECO:0000256" key="1">
    <source>
        <dbReference type="SAM" id="MobiDB-lite"/>
    </source>
</evidence>
<protein>
    <submittedName>
        <fullName evidence="2">Uncharacterized protein</fullName>
    </submittedName>
</protein>
<sequence length="76" mass="8472">MLSYEGLSANFFKACLTAVTNRDSRKSSCAKPRITAETREPSPEGRDGERRISRRNGECDFRTNGREEKTDGGEGD</sequence>
<reference evidence="2 3" key="1">
    <citation type="submission" date="2019-03" db="EMBL/GenBank/DDBJ databases">
        <title>First draft genome of Liparis tanakae, snailfish: a comprehensive survey of snailfish specific genes.</title>
        <authorList>
            <person name="Kim W."/>
            <person name="Song I."/>
            <person name="Jeong J.-H."/>
            <person name="Kim D."/>
            <person name="Kim S."/>
            <person name="Ryu S."/>
            <person name="Song J.Y."/>
            <person name="Lee S.K."/>
        </authorList>
    </citation>
    <scope>NUCLEOTIDE SEQUENCE [LARGE SCALE GENOMIC DNA]</scope>
    <source>
        <tissue evidence="2">Muscle</tissue>
    </source>
</reference>
<evidence type="ECO:0000313" key="2">
    <source>
        <dbReference type="EMBL" id="TNN88008.1"/>
    </source>
</evidence>
<gene>
    <name evidence="2" type="ORF">EYF80_001589</name>
</gene>
<dbReference type="Proteomes" id="UP000314294">
    <property type="component" value="Unassembled WGS sequence"/>
</dbReference>
<organism evidence="2 3">
    <name type="scientific">Liparis tanakae</name>
    <name type="common">Tanaka's snailfish</name>
    <dbReference type="NCBI Taxonomy" id="230148"/>
    <lineage>
        <taxon>Eukaryota</taxon>
        <taxon>Metazoa</taxon>
        <taxon>Chordata</taxon>
        <taxon>Craniata</taxon>
        <taxon>Vertebrata</taxon>
        <taxon>Euteleostomi</taxon>
        <taxon>Actinopterygii</taxon>
        <taxon>Neopterygii</taxon>
        <taxon>Teleostei</taxon>
        <taxon>Neoteleostei</taxon>
        <taxon>Acanthomorphata</taxon>
        <taxon>Eupercaria</taxon>
        <taxon>Perciformes</taxon>
        <taxon>Cottioidei</taxon>
        <taxon>Cottales</taxon>
        <taxon>Liparidae</taxon>
        <taxon>Liparis</taxon>
    </lineage>
</organism>
<keyword evidence="3" id="KW-1185">Reference proteome</keyword>
<feature type="region of interest" description="Disordered" evidence="1">
    <location>
        <begin position="26"/>
        <end position="76"/>
    </location>
</feature>
<dbReference type="AlphaFoldDB" id="A0A4Z2JEC6"/>
<accession>A0A4Z2JEC6</accession>
<comment type="caution">
    <text evidence="2">The sequence shown here is derived from an EMBL/GenBank/DDBJ whole genome shotgun (WGS) entry which is preliminary data.</text>
</comment>